<evidence type="ECO:0000313" key="3">
    <source>
        <dbReference type="EMBL" id="WWD16476.1"/>
    </source>
</evidence>
<dbReference type="EMBL" id="CP144052">
    <property type="protein sequence ID" value="WWD16476.1"/>
    <property type="molecule type" value="Genomic_DNA"/>
</dbReference>
<keyword evidence="4" id="KW-1185">Reference proteome</keyword>
<accession>A0A5M6C476</accession>
<dbReference type="KEGG" id="ksn:43586670"/>
<feature type="region of interest" description="Disordered" evidence="1">
    <location>
        <begin position="243"/>
        <end position="314"/>
    </location>
</feature>
<protein>
    <recommendedName>
        <fullName evidence="2">DUF7918 domain-containing protein</fullName>
    </recommendedName>
</protein>
<proteinExistence type="predicted"/>
<evidence type="ECO:0000313" key="4">
    <source>
        <dbReference type="Proteomes" id="UP000322225"/>
    </source>
</evidence>
<dbReference type="AlphaFoldDB" id="A0A5M6C476"/>
<feature type="domain" description="DUF7918" evidence="2">
    <location>
        <begin position="14"/>
        <end position="223"/>
    </location>
</feature>
<dbReference type="InterPro" id="IPR057678">
    <property type="entry name" value="DUF7918"/>
</dbReference>
<reference evidence="3" key="2">
    <citation type="submission" date="2024-01" db="EMBL/GenBank/DDBJ databases">
        <title>Comparative genomics of Cryptococcus and Kwoniella reveals pathogenesis evolution and contrasting modes of karyotype evolution via chromosome fusion or intercentromeric recombination.</title>
        <authorList>
            <person name="Coelho M.A."/>
            <person name="David-Palma M."/>
            <person name="Shea T."/>
            <person name="Bowers K."/>
            <person name="McGinley-Smith S."/>
            <person name="Mohammad A.W."/>
            <person name="Gnirke A."/>
            <person name="Yurkov A.M."/>
            <person name="Nowrousian M."/>
            <person name="Sun S."/>
            <person name="Cuomo C.A."/>
            <person name="Heitman J."/>
        </authorList>
    </citation>
    <scope>NUCLEOTIDE SEQUENCE</scope>
    <source>
        <strain evidence="3">CBS 12478</strain>
    </source>
</reference>
<dbReference type="Proteomes" id="UP000322225">
    <property type="component" value="Chromosome 2"/>
</dbReference>
<dbReference type="Pfam" id="PF25534">
    <property type="entry name" value="DUF7918"/>
    <property type="match status" value="1"/>
</dbReference>
<dbReference type="PANTHER" id="PTHR36223">
    <property type="entry name" value="BETA-LACTAMASE-TYPE TRANSPEPTIDASE FOLD DOMAIN CONTAINING PROTEIN"/>
    <property type="match status" value="1"/>
</dbReference>
<dbReference type="GeneID" id="43586670"/>
<dbReference type="RefSeq" id="XP_031862895.1">
    <property type="nucleotide sequence ID" value="XM_032002556.1"/>
</dbReference>
<sequence length="314" mass="36543">MFADPKVGELEAWVESTVDGKRLNEYRVEHRPRKSNRNYPSTVCYLKTVDQSFAIKMKKSASLVSGAKGWRTKCYIDGRGLHETQWKGDKPKVFNRIMETENGLLYSSAMSFAPLNTTDDENRVDIDEETLKRLGTIEIILQYGEWTRTHQMKGMNTTSLLDCTVHEKSKKMGYTVKTSDRQPIQDYVCHSVRFKPHRDGEYFYRFVFHYLPRAVLTHIKIIEDPEEKRIVLQAAAILKRRQQTHSLADKNSKQKQCPLNAIAEEEPKKRKLSPELSESHKVGVKEQPGQPNRRRCEKPAHKGYQRARKTTRQF</sequence>
<dbReference type="OrthoDB" id="2565086at2759"/>
<feature type="compositionally biased region" description="Basic residues" evidence="1">
    <location>
        <begin position="292"/>
        <end position="314"/>
    </location>
</feature>
<evidence type="ECO:0000256" key="1">
    <source>
        <dbReference type="SAM" id="MobiDB-lite"/>
    </source>
</evidence>
<reference evidence="3" key="1">
    <citation type="submission" date="2017-08" db="EMBL/GenBank/DDBJ databases">
        <authorList>
            <person name="Cuomo C."/>
            <person name="Billmyre B."/>
            <person name="Heitman J."/>
        </authorList>
    </citation>
    <scope>NUCLEOTIDE SEQUENCE</scope>
    <source>
        <strain evidence="3">CBS 12478</strain>
    </source>
</reference>
<dbReference type="PANTHER" id="PTHR36223:SF1">
    <property type="entry name" value="TRANSCRIPTION ELONGATION FACTOR EAF N-TERMINAL DOMAIN-CONTAINING PROTEIN"/>
    <property type="match status" value="1"/>
</dbReference>
<gene>
    <name evidence="3" type="ORF">CI109_100902</name>
</gene>
<name>A0A5M6C476_9TREE</name>
<evidence type="ECO:0000259" key="2">
    <source>
        <dbReference type="Pfam" id="PF25534"/>
    </source>
</evidence>
<organism evidence="3 4">
    <name type="scientific">Kwoniella shandongensis</name>
    <dbReference type="NCBI Taxonomy" id="1734106"/>
    <lineage>
        <taxon>Eukaryota</taxon>
        <taxon>Fungi</taxon>
        <taxon>Dikarya</taxon>
        <taxon>Basidiomycota</taxon>
        <taxon>Agaricomycotina</taxon>
        <taxon>Tremellomycetes</taxon>
        <taxon>Tremellales</taxon>
        <taxon>Cryptococcaceae</taxon>
        <taxon>Kwoniella</taxon>
    </lineage>
</organism>